<gene>
    <name evidence="13" type="ORF">D5R81_08680</name>
</gene>
<evidence type="ECO:0000256" key="10">
    <source>
        <dbReference type="SAM" id="SignalP"/>
    </source>
</evidence>
<comment type="similarity">
    <text evidence="8 9">Belongs to the TonB-dependent receptor family.</text>
</comment>
<dbReference type="InterPro" id="IPR000531">
    <property type="entry name" value="Beta-barrel_TonB"/>
</dbReference>
<dbReference type="OrthoDB" id="176248at2"/>
<evidence type="ECO:0000259" key="11">
    <source>
        <dbReference type="Pfam" id="PF00593"/>
    </source>
</evidence>
<keyword evidence="14" id="KW-1185">Reference proteome</keyword>
<dbReference type="Gene3D" id="2.40.170.20">
    <property type="entry name" value="TonB-dependent receptor, beta-barrel domain"/>
    <property type="match status" value="1"/>
</dbReference>
<keyword evidence="3 8" id="KW-1134">Transmembrane beta strand</keyword>
<dbReference type="PROSITE" id="PS52016">
    <property type="entry name" value="TONB_DEPENDENT_REC_3"/>
    <property type="match status" value="1"/>
</dbReference>
<dbReference type="AlphaFoldDB" id="A0A3A6TYN5"/>
<dbReference type="SUPFAM" id="SSF56935">
    <property type="entry name" value="Porins"/>
    <property type="match status" value="1"/>
</dbReference>
<keyword evidence="7 8" id="KW-0998">Cell outer membrane</keyword>
<evidence type="ECO:0000256" key="9">
    <source>
        <dbReference type="RuleBase" id="RU003357"/>
    </source>
</evidence>
<evidence type="ECO:0000256" key="5">
    <source>
        <dbReference type="ARBA" id="ARBA00023077"/>
    </source>
</evidence>
<comment type="caution">
    <text evidence="13">The sequence shown here is derived from an EMBL/GenBank/DDBJ whole genome shotgun (WGS) entry which is preliminary data.</text>
</comment>
<evidence type="ECO:0000256" key="1">
    <source>
        <dbReference type="ARBA" id="ARBA00004571"/>
    </source>
</evidence>
<evidence type="ECO:0000256" key="6">
    <source>
        <dbReference type="ARBA" id="ARBA00023136"/>
    </source>
</evidence>
<dbReference type="EMBL" id="QYYH01000044">
    <property type="protein sequence ID" value="RJY16906.1"/>
    <property type="molecule type" value="Genomic_DNA"/>
</dbReference>
<evidence type="ECO:0000256" key="2">
    <source>
        <dbReference type="ARBA" id="ARBA00022448"/>
    </source>
</evidence>
<dbReference type="PANTHER" id="PTHR47234:SF2">
    <property type="entry name" value="TONB-DEPENDENT RECEPTOR"/>
    <property type="match status" value="1"/>
</dbReference>
<dbReference type="InterPro" id="IPR036942">
    <property type="entry name" value="Beta-barrel_TonB_sf"/>
</dbReference>
<dbReference type="InterPro" id="IPR037066">
    <property type="entry name" value="Plug_dom_sf"/>
</dbReference>
<dbReference type="InterPro" id="IPR012910">
    <property type="entry name" value="Plug_dom"/>
</dbReference>
<evidence type="ECO:0000256" key="3">
    <source>
        <dbReference type="ARBA" id="ARBA00022452"/>
    </source>
</evidence>
<dbReference type="Pfam" id="PF00593">
    <property type="entry name" value="TonB_dep_Rec_b-barrel"/>
    <property type="match status" value="1"/>
</dbReference>
<organism evidence="13 14">
    <name type="scientific">Parashewanella spongiae</name>
    <dbReference type="NCBI Taxonomy" id="342950"/>
    <lineage>
        <taxon>Bacteria</taxon>
        <taxon>Pseudomonadati</taxon>
        <taxon>Pseudomonadota</taxon>
        <taxon>Gammaproteobacteria</taxon>
        <taxon>Alteromonadales</taxon>
        <taxon>Shewanellaceae</taxon>
        <taxon>Parashewanella</taxon>
    </lineage>
</organism>
<comment type="subcellular location">
    <subcellularLocation>
        <location evidence="1 8">Cell outer membrane</location>
        <topology evidence="1 8">Multi-pass membrane protein</topology>
    </subcellularLocation>
</comment>
<feature type="domain" description="TonB-dependent receptor-like beta-barrel" evidence="11">
    <location>
        <begin position="354"/>
        <end position="900"/>
    </location>
</feature>
<reference evidence="13 14" key="1">
    <citation type="submission" date="2018-09" db="EMBL/GenBank/DDBJ databases">
        <title>Phylogeny of the Shewanellaceae, and recommendation for two new genera, Pseudoshewanella and Parashewanella.</title>
        <authorList>
            <person name="Wang G."/>
        </authorList>
    </citation>
    <scope>NUCLEOTIDE SEQUENCE [LARGE SCALE GENOMIC DNA]</scope>
    <source>
        <strain evidence="13 14">KCTC 22492</strain>
    </source>
</reference>
<dbReference type="InterPro" id="IPR039426">
    <property type="entry name" value="TonB-dep_rcpt-like"/>
</dbReference>
<evidence type="ECO:0000256" key="4">
    <source>
        <dbReference type="ARBA" id="ARBA00022692"/>
    </source>
</evidence>
<evidence type="ECO:0000256" key="7">
    <source>
        <dbReference type="ARBA" id="ARBA00023237"/>
    </source>
</evidence>
<name>A0A3A6TYN5_9GAMM</name>
<sequence>MHANPSLTKAIRFALISSASLATITSGYANAADGDKVERIQVTGSRIQRTDLETANPITVFDAKDIEQTGVSTISDFLRTNVAAGGFNESSTLSQAAGASSVGLRGFSSDFTLILLNGHRLPKNSAGGIFTDINQIPLAAVKRIDILPDGASAIYGSDAVAGVINIITKTDFEGLALSAKYGAAVEHFDANEANFSIVGGASNEKTNLLFTAEHFERDKVMASDRELGGSAYIPGHPGGEGRSSFGIPGFTSISVKDGVTIPGITDGDIGSKAWSDCPADQISNGRCRYDFAPLYQLQPESERQSIYTQLTHQAMDDLILRGEFRYSRAYTLTSNAPAPGVIDVSNSPFLNDFLRDDRFGGDATKAQAIMDAIAAGNASVSVGRRYLDFPNREKDNTNETFEAVAGFNYTINDDWGLDFNIGHSRLTNRQIGAAGQLLEQQVEDAFNSSNAVLNPFKKNTCEGLSAEDCITLQSTLDSLQAAIHRTGEYTINFSTLTVSGLPGVELPGGEIGVAAGIDTRREQYIDRSDPSSVAGEVIGGAASNGGGSFENYAGFVELSLPVIEGMDVNLAARYDKADWGISDEGKATYSAKISYRPIDDLLLRGSYGTGFKAPNLSDLFLSSSEGVVRAIDTTLCNAAGNDQTNGDCQLQEINSQSGGNPALTSETSKSYNVGAVYQVTDELSAALDYWSLEVDNIVGSLGVQEILNIEAKPVKTPEEQELIDQLISRDPNTGRVDSTSDGFVKSNLQNLNAQNAKGLTYSVDYTSELSGGDFGANLKIEQYLSRESQAAPGQPLCDSIKDDAARKYRVNGGVSYGANDYEVSLNMRFLPGFDDYDQRNTIEDTCELIGHYNANTKLNDDGHITSAGDPQHVASYFQMDLTSTYHFLEDNSVTFGVRNILDKQPVFSSPKNWPFYDQGSYDNIGRFVYLQIDSKF</sequence>
<accession>A0A3A6TYN5</accession>
<feature type="domain" description="TonB-dependent receptor plug" evidence="12">
    <location>
        <begin position="52"/>
        <end position="163"/>
    </location>
</feature>
<feature type="signal peptide" evidence="10">
    <location>
        <begin position="1"/>
        <end position="31"/>
    </location>
</feature>
<evidence type="ECO:0000313" key="13">
    <source>
        <dbReference type="EMBL" id="RJY16906.1"/>
    </source>
</evidence>
<dbReference type="Proteomes" id="UP000273022">
    <property type="component" value="Unassembled WGS sequence"/>
</dbReference>
<dbReference type="Pfam" id="PF07715">
    <property type="entry name" value="Plug"/>
    <property type="match status" value="1"/>
</dbReference>
<feature type="chain" id="PRO_5017410875" evidence="10">
    <location>
        <begin position="32"/>
        <end position="936"/>
    </location>
</feature>
<dbReference type="GO" id="GO:0009279">
    <property type="term" value="C:cell outer membrane"/>
    <property type="evidence" value="ECO:0007669"/>
    <property type="project" value="UniProtKB-SubCell"/>
</dbReference>
<proteinExistence type="inferred from homology"/>
<keyword evidence="2 8" id="KW-0813">Transport</keyword>
<dbReference type="PANTHER" id="PTHR47234">
    <property type="match status" value="1"/>
</dbReference>
<keyword evidence="10" id="KW-0732">Signal</keyword>
<evidence type="ECO:0000256" key="8">
    <source>
        <dbReference type="PROSITE-ProRule" id="PRU01360"/>
    </source>
</evidence>
<keyword evidence="5 9" id="KW-0798">TonB box</keyword>
<keyword evidence="6 8" id="KW-0472">Membrane</keyword>
<dbReference type="Gene3D" id="2.170.130.10">
    <property type="entry name" value="TonB-dependent receptor, plug domain"/>
    <property type="match status" value="1"/>
</dbReference>
<dbReference type="RefSeq" id="WP_121853261.1">
    <property type="nucleotide sequence ID" value="NZ_CP037952.1"/>
</dbReference>
<evidence type="ECO:0000313" key="14">
    <source>
        <dbReference type="Proteomes" id="UP000273022"/>
    </source>
</evidence>
<evidence type="ECO:0000259" key="12">
    <source>
        <dbReference type="Pfam" id="PF07715"/>
    </source>
</evidence>
<keyword evidence="4 8" id="KW-0812">Transmembrane</keyword>
<keyword evidence="13" id="KW-0675">Receptor</keyword>
<protein>
    <submittedName>
        <fullName evidence="13">TonB-dependent receptor</fullName>
    </submittedName>
</protein>